<proteinExistence type="predicted"/>
<dbReference type="Proteomes" id="UP000248142">
    <property type="component" value="Segment"/>
</dbReference>
<sequence length="152" mass="16650">MTTTAQTFAAIRSAMAKAFFASAYADQAEAAGEPLRGEIMDQLPEQMDSAAEAAALKLCELLADQWNYAEKGLSLAQKVVILYLKACRCDFANKDRDLNPDTFGHYLAMQAMGSGVGLESFGRDVYDAIPVPYLEFSRYDLTGTYFDFEPGA</sequence>
<dbReference type="EMBL" id="KY971609">
    <property type="protein sequence ID" value="ASD51893.1"/>
    <property type="molecule type" value="Genomic_DNA"/>
</dbReference>
<reference evidence="1 2" key="1">
    <citation type="submission" date="2017-04" db="EMBL/GenBank/DDBJ databases">
        <title>Isolation of lytic bacteriophages infecting Pseudomonas strains for biocontrol of fish and shrimp spoilage during chilled storage.</title>
        <authorList>
            <person name="Yang Z."/>
            <person name="Tao X."/>
            <person name="Gao L."/>
            <person name="Rao S."/>
        </authorList>
    </citation>
    <scope>NUCLEOTIDE SEQUENCE [LARGE SCALE GENOMIC DNA]</scope>
</reference>
<name>A0A2U7N842_9CAUD</name>
<gene>
    <name evidence="1" type="ORF">PspYZU01_08</name>
</gene>
<protein>
    <submittedName>
        <fullName evidence="1">Uncharacterized protein</fullName>
    </submittedName>
</protein>
<organism evidence="1 2">
    <name type="scientific">Pseudomonas phage PspYZU01</name>
    <dbReference type="NCBI Taxonomy" id="1983555"/>
    <lineage>
        <taxon>Viruses</taxon>
        <taxon>Duplodnaviria</taxon>
        <taxon>Heunggongvirae</taxon>
        <taxon>Uroviricota</taxon>
        <taxon>Caudoviricetes</taxon>
        <taxon>Casjensviridae</taxon>
        <taxon>Phobosvirus</taxon>
        <taxon>Phobosvirus PspYZU01</taxon>
    </lineage>
</organism>
<evidence type="ECO:0000313" key="2">
    <source>
        <dbReference type="Proteomes" id="UP000248142"/>
    </source>
</evidence>
<keyword evidence="2" id="KW-1185">Reference proteome</keyword>
<evidence type="ECO:0000313" key="1">
    <source>
        <dbReference type="EMBL" id="ASD51893.1"/>
    </source>
</evidence>
<accession>A0A2U7N842</accession>